<evidence type="ECO:0000256" key="2">
    <source>
        <dbReference type="ARBA" id="ARBA00022670"/>
    </source>
</evidence>
<dbReference type="InterPro" id="IPR005151">
    <property type="entry name" value="Tail-specific_protease"/>
</dbReference>
<dbReference type="CDD" id="cd06782">
    <property type="entry name" value="cpPDZ_CPP-like"/>
    <property type="match status" value="1"/>
</dbReference>
<dbReference type="InterPro" id="IPR055210">
    <property type="entry name" value="CtpA/B_N"/>
</dbReference>
<dbReference type="InterPro" id="IPR036034">
    <property type="entry name" value="PDZ_sf"/>
</dbReference>
<dbReference type="GO" id="GO:0006508">
    <property type="term" value="P:proteolysis"/>
    <property type="evidence" value="ECO:0007669"/>
    <property type="project" value="UniProtKB-KW"/>
</dbReference>
<evidence type="ECO:0000256" key="6">
    <source>
        <dbReference type="SAM" id="Phobius"/>
    </source>
</evidence>
<dbReference type="GO" id="GO:0030288">
    <property type="term" value="C:outer membrane-bounded periplasmic space"/>
    <property type="evidence" value="ECO:0007669"/>
    <property type="project" value="TreeGrafter"/>
</dbReference>
<accession>A0A1F5PXN5</accession>
<dbReference type="InterPro" id="IPR029045">
    <property type="entry name" value="ClpP/crotonase-like_dom_sf"/>
</dbReference>
<comment type="similarity">
    <text evidence="1 5">Belongs to the peptidase S41A family.</text>
</comment>
<dbReference type="STRING" id="1817841.A3B10_00785"/>
<dbReference type="Gene3D" id="2.30.42.10">
    <property type="match status" value="1"/>
</dbReference>
<evidence type="ECO:0000259" key="7">
    <source>
        <dbReference type="PROSITE" id="PS50106"/>
    </source>
</evidence>
<keyword evidence="3 5" id="KW-0378">Hydrolase</keyword>
<keyword evidence="4 5" id="KW-0720">Serine protease</keyword>
<dbReference type="SUPFAM" id="SSF50156">
    <property type="entry name" value="PDZ domain-like"/>
    <property type="match status" value="1"/>
</dbReference>
<dbReference type="AlphaFoldDB" id="A0A1F5PXN5"/>
<dbReference type="PANTHER" id="PTHR32060:SF30">
    <property type="entry name" value="CARBOXY-TERMINAL PROCESSING PROTEASE CTPA"/>
    <property type="match status" value="1"/>
</dbReference>
<dbReference type="Proteomes" id="UP000177281">
    <property type="component" value="Unassembled WGS sequence"/>
</dbReference>
<dbReference type="InterPro" id="IPR004447">
    <property type="entry name" value="Peptidase_S41A"/>
</dbReference>
<keyword evidence="2 5" id="KW-0645">Protease</keyword>
<evidence type="ECO:0000313" key="8">
    <source>
        <dbReference type="EMBL" id="OGE94673.1"/>
    </source>
</evidence>
<dbReference type="SMART" id="SM00228">
    <property type="entry name" value="PDZ"/>
    <property type="match status" value="1"/>
</dbReference>
<proteinExistence type="inferred from homology"/>
<evidence type="ECO:0000256" key="3">
    <source>
        <dbReference type="ARBA" id="ARBA00022801"/>
    </source>
</evidence>
<dbReference type="GO" id="GO:0008236">
    <property type="term" value="F:serine-type peptidase activity"/>
    <property type="evidence" value="ECO:0007669"/>
    <property type="project" value="UniProtKB-KW"/>
</dbReference>
<dbReference type="NCBIfam" id="TIGR00225">
    <property type="entry name" value="prc"/>
    <property type="match status" value="1"/>
</dbReference>
<evidence type="ECO:0000313" key="9">
    <source>
        <dbReference type="Proteomes" id="UP000177281"/>
    </source>
</evidence>
<feature type="transmembrane region" description="Helical" evidence="6">
    <location>
        <begin position="21"/>
        <end position="40"/>
    </location>
</feature>
<dbReference type="GO" id="GO:0004175">
    <property type="term" value="F:endopeptidase activity"/>
    <property type="evidence" value="ECO:0007669"/>
    <property type="project" value="TreeGrafter"/>
</dbReference>
<dbReference type="Gene3D" id="3.90.226.10">
    <property type="entry name" value="2-enoyl-CoA Hydratase, Chain A, domain 1"/>
    <property type="match status" value="1"/>
</dbReference>
<dbReference type="Pfam" id="PF22694">
    <property type="entry name" value="CtpB_N-like"/>
    <property type="match status" value="1"/>
</dbReference>
<dbReference type="Pfam" id="PF03572">
    <property type="entry name" value="Peptidase_S41"/>
    <property type="match status" value="1"/>
</dbReference>
<dbReference type="InterPro" id="IPR001478">
    <property type="entry name" value="PDZ"/>
</dbReference>
<dbReference type="CDD" id="cd07560">
    <property type="entry name" value="Peptidase_S41_CPP"/>
    <property type="match status" value="1"/>
</dbReference>
<keyword evidence="6" id="KW-1133">Transmembrane helix</keyword>
<dbReference type="SMART" id="SM00245">
    <property type="entry name" value="TSPc"/>
    <property type="match status" value="1"/>
</dbReference>
<keyword evidence="6" id="KW-0812">Transmembrane</keyword>
<dbReference type="Gene3D" id="3.30.750.44">
    <property type="match status" value="1"/>
</dbReference>
<keyword evidence="6" id="KW-0472">Membrane</keyword>
<dbReference type="SUPFAM" id="SSF52096">
    <property type="entry name" value="ClpP/crotonase"/>
    <property type="match status" value="1"/>
</dbReference>
<feature type="domain" description="PDZ" evidence="7">
    <location>
        <begin position="114"/>
        <end position="182"/>
    </location>
</feature>
<comment type="caution">
    <text evidence="8">The sequence shown here is derived from an EMBL/GenBank/DDBJ whole genome shotgun (WGS) entry which is preliminary data.</text>
</comment>
<sequence>MDYPLETNFPETPVKNKKIKLYTILVVLFLVVFGLGFFTGRGQIKLQNGKIEITKGDQPATSADYSLLWDALNILNNKYVDRPLDQQELMYGAVAGLIQAARDPYTVFFDPKEAKSFAEELKGSFDGIGAEIGIKDEQLVIIAPLDDTPAQRANLRAGDAIIAINDEGTVGMTTDQAVSKIRGKAGSQVILTIIHKGETKSEEIKITRAKIVINSVKFSSKEISGQKIAVIKINRFGDDTKGLLDHDIDQAVSGDYAGLILDLRNNPGGYLETAVTTASNWVDDGWVVLKEVAFNNAEKIYKAEGVPRLKGMKTVVLINVGSASASEIVAGALQDYKLATLVGEKTFGKGSVQELENLRDDSQLKITVAKWFTPKGRGIDKTGLEPDVLVELTADDAQNKRDPQMDKALELLK</sequence>
<reference evidence="8 9" key="1">
    <citation type="journal article" date="2016" name="Nat. Commun.">
        <title>Thousands of microbial genomes shed light on interconnected biogeochemical processes in an aquifer system.</title>
        <authorList>
            <person name="Anantharaman K."/>
            <person name="Brown C.T."/>
            <person name="Hug L.A."/>
            <person name="Sharon I."/>
            <person name="Castelle C.J."/>
            <person name="Probst A.J."/>
            <person name="Thomas B.C."/>
            <person name="Singh A."/>
            <person name="Wilkins M.J."/>
            <person name="Karaoz U."/>
            <person name="Brodie E.L."/>
            <person name="Williams K.H."/>
            <person name="Hubbard S.S."/>
            <person name="Banfield J.F."/>
        </authorList>
    </citation>
    <scope>NUCLEOTIDE SEQUENCE [LARGE SCALE GENOMIC DNA]</scope>
</reference>
<gene>
    <name evidence="8" type="ORF">A3B10_00785</name>
</gene>
<dbReference type="PANTHER" id="PTHR32060">
    <property type="entry name" value="TAIL-SPECIFIC PROTEASE"/>
    <property type="match status" value="1"/>
</dbReference>
<evidence type="ECO:0000256" key="5">
    <source>
        <dbReference type="RuleBase" id="RU004404"/>
    </source>
</evidence>
<protein>
    <recommendedName>
        <fullName evidence="7">PDZ domain-containing protein</fullName>
    </recommendedName>
</protein>
<evidence type="ECO:0000256" key="1">
    <source>
        <dbReference type="ARBA" id="ARBA00009179"/>
    </source>
</evidence>
<dbReference type="PROSITE" id="PS50106">
    <property type="entry name" value="PDZ"/>
    <property type="match status" value="1"/>
</dbReference>
<dbReference type="Pfam" id="PF00595">
    <property type="entry name" value="PDZ"/>
    <property type="match status" value="1"/>
</dbReference>
<name>A0A1F5PXN5_9BACT</name>
<dbReference type="GO" id="GO:0007165">
    <property type="term" value="P:signal transduction"/>
    <property type="evidence" value="ECO:0007669"/>
    <property type="project" value="TreeGrafter"/>
</dbReference>
<organism evidence="8 9">
    <name type="scientific">Candidatus Doudnabacteria bacterium RIFCSPLOWO2_01_FULL_44_21</name>
    <dbReference type="NCBI Taxonomy" id="1817841"/>
    <lineage>
        <taxon>Bacteria</taxon>
        <taxon>Candidatus Doudnaibacteriota</taxon>
    </lineage>
</organism>
<evidence type="ECO:0000256" key="4">
    <source>
        <dbReference type="ARBA" id="ARBA00022825"/>
    </source>
</evidence>
<dbReference type="EMBL" id="MFFB01000012">
    <property type="protein sequence ID" value="OGE94673.1"/>
    <property type="molecule type" value="Genomic_DNA"/>
</dbReference>
<dbReference type="FunFam" id="2.30.42.10:FF:000063">
    <property type="entry name" value="Peptidase, S41 family"/>
    <property type="match status" value="1"/>
</dbReference>